<reference evidence="1 2" key="1">
    <citation type="journal article" date="2013" name="PLoS Genet.">
        <title>Distinctive expansion of potential virulence genes in the genome of the oomycete fish pathogen Saprolegnia parasitica.</title>
        <authorList>
            <person name="Jiang R.H."/>
            <person name="de Bruijn I."/>
            <person name="Haas B.J."/>
            <person name="Belmonte R."/>
            <person name="Lobach L."/>
            <person name="Christie J."/>
            <person name="van den Ackerveken G."/>
            <person name="Bottin A."/>
            <person name="Bulone V."/>
            <person name="Diaz-Moreno S.M."/>
            <person name="Dumas B."/>
            <person name="Fan L."/>
            <person name="Gaulin E."/>
            <person name="Govers F."/>
            <person name="Grenville-Briggs L.J."/>
            <person name="Horner N.R."/>
            <person name="Levin J.Z."/>
            <person name="Mammella M."/>
            <person name="Meijer H.J."/>
            <person name="Morris P."/>
            <person name="Nusbaum C."/>
            <person name="Oome S."/>
            <person name="Phillips A.J."/>
            <person name="van Rooyen D."/>
            <person name="Rzeszutek E."/>
            <person name="Saraiva M."/>
            <person name="Secombes C.J."/>
            <person name="Seidl M.F."/>
            <person name="Snel B."/>
            <person name="Stassen J.H."/>
            <person name="Sykes S."/>
            <person name="Tripathy S."/>
            <person name="van den Berg H."/>
            <person name="Vega-Arreguin J.C."/>
            <person name="Wawra S."/>
            <person name="Young S.K."/>
            <person name="Zeng Q."/>
            <person name="Dieguez-Uribeondo J."/>
            <person name="Russ C."/>
            <person name="Tyler B.M."/>
            <person name="van West P."/>
        </authorList>
    </citation>
    <scope>NUCLEOTIDE SEQUENCE [LARGE SCALE GENOMIC DNA]</scope>
    <source>
        <strain evidence="1 2">CBS 223.65</strain>
    </source>
</reference>
<dbReference type="EMBL" id="KK583239">
    <property type="protein sequence ID" value="KDO24688.1"/>
    <property type="molecule type" value="Genomic_DNA"/>
</dbReference>
<proteinExistence type="predicted"/>
<protein>
    <submittedName>
        <fullName evidence="1">Uncharacterized protein</fullName>
    </submittedName>
</protein>
<keyword evidence="2" id="KW-1185">Reference proteome</keyword>
<dbReference type="KEGG" id="spar:SPRG_10222"/>
<accession>A0A067C2H9</accession>
<dbReference type="STRING" id="695850.A0A067C2H9"/>
<dbReference type="Proteomes" id="UP000030745">
    <property type="component" value="Unassembled WGS sequence"/>
</dbReference>
<dbReference type="RefSeq" id="XP_012204568.1">
    <property type="nucleotide sequence ID" value="XM_012349178.1"/>
</dbReference>
<evidence type="ECO:0000313" key="2">
    <source>
        <dbReference type="Proteomes" id="UP000030745"/>
    </source>
</evidence>
<dbReference type="AlphaFoldDB" id="A0A067C2H9"/>
<name>A0A067C2H9_SAPPC</name>
<sequence length="138" mass="15099">MHPLSKHQWLVNEAAIAAITHGDAPGPGNKSSMEIAELEQVYKVFLFYDSSFHGDQLPSINLARFLEVMRDAHVLSVNFTELHAEEIFATAMLGKLRTYLDADGAPALSFKLFCGALMQAAIVKVALTSLNILAVLSR</sequence>
<dbReference type="GeneID" id="24132341"/>
<organism evidence="1 2">
    <name type="scientific">Saprolegnia parasitica (strain CBS 223.65)</name>
    <dbReference type="NCBI Taxonomy" id="695850"/>
    <lineage>
        <taxon>Eukaryota</taxon>
        <taxon>Sar</taxon>
        <taxon>Stramenopiles</taxon>
        <taxon>Oomycota</taxon>
        <taxon>Saprolegniomycetes</taxon>
        <taxon>Saprolegniales</taxon>
        <taxon>Saprolegniaceae</taxon>
        <taxon>Saprolegnia</taxon>
    </lineage>
</organism>
<dbReference type="VEuPathDB" id="FungiDB:SPRG_10222"/>
<dbReference type="OrthoDB" id="123520at2759"/>
<evidence type="ECO:0000313" key="1">
    <source>
        <dbReference type="EMBL" id="KDO24688.1"/>
    </source>
</evidence>
<gene>
    <name evidence="1" type="ORF">SPRG_10222</name>
</gene>